<evidence type="ECO:0000313" key="1">
    <source>
        <dbReference type="EMBL" id="BAB52122.1"/>
    </source>
</evidence>
<name>Q98B50_RHILO</name>
<dbReference type="HOGENOM" id="CLU_2153506_0_0_5"/>
<organism evidence="1 2">
    <name type="scientific">Mesorhizobium japonicum (strain LMG 29417 / CECT 9101 / MAFF 303099)</name>
    <name type="common">Mesorhizobium loti (strain MAFF 303099)</name>
    <dbReference type="NCBI Taxonomy" id="266835"/>
    <lineage>
        <taxon>Bacteria</taxon>
        <taxon>Pseudomonadati</taxon>
        <taxon>Pseudomonadota</taxon>
        <taxon>Alphaproteobacteria</taxon>
        <taxon>Hyphomicrobiales</taxon>
        <taxon>Phyllobacteriaceae</taxon>
        <taxon>Mesorhizobium</taxon>
    </lineage>
</organism>
<dbReference type="EMBL" id="BA000012">
    <property type="protein sequence ID" value="BAB52122.1"/>
    <property type="molecule type" value="Genomic_DNA"/>
</dbReference>
<sequence length="124" mass="13508">MFSTFAFELGGDPKQGAIDGGAIVIGQLDDAGFGDETAEFDQMSGAFSALDLPRAHVIASLCRLPAIVGCPVVLERCDCCGEMPEQFAGTCFRKTSLHAWPMPHALRRLSSQRLRPVRRPVRRC</sequence>
<dbReference type="KEGG" id="mlo:mll5731"/>
<proteinExistence type="predicted"/>
<dbReference type="Proteomes" id="UP000000552">
    <property type="component" value="Chromosome"/>
</dbReference>
<evidence type="ECO:0000313" key="2">
    <source>
        <dbReference type="Proteomes" id="UP000000552"/>
    </source>
</evidence>
<dbReference type="AlphaFoldDB" id="Q98B50"/>
<dbReference type="eggNOG" id="ENOG502ZNYT">
    <property type="taxonomic scope" value="Bacteria"/>
</dbReference>
<protein>
    <submittedName>
        <fullName evidence="1">Mll5731 protein</fullName>
    </submittedName>
</protein>
<gene>
    <name evidence="1" type="ordered locus">mll5731</name>
</gene>
<accession>Q98B50</accession>
<reference evidence="1 2" key="1">
    <citation type="journal article" date="2000" name="DNA Res.">
        <title>Complete genome structure of the nitrogen-fixing symbiotic bacterium Mesorhizobium loti.</title>
        <authorList>
            <person name="Kaneko T."/>
            <person name="Nakamura Y."/>
            <person name="Sato S."/>
            <person name="Asamizu E."/>
            <person name="Kato T."/>
            <person name="Sasamoto S."/>
            <person name="Watanabe A."/>
            <person name="Idesawa K."/>
            <person name="Ishikawa A."/>
            <person name="Kawashima K."/>
            <person name="Kimura T."/>
            <person name="Kishida Y."/>
            <person name="Kiyokawa C."/>
            <person name="Kohara M."/>
            <person name="Matsumoto M."/>
            <person name="Matsuno A."/>
            <person name="Mochizuki Y."/>
            <person name="Nakayama S."/>
            <person name="Nakazaki N."/>
            <person name="Shimpo S."/>
            <person name="Sugimoto M."/>
            <person name="Takeuchi C."/>
            <person name="Yamada M."/>
            <person name="Tabata S."/>
        </authorList>
    </citation>
    <scope>NUCLEOTIDE SEQUENCE [LARGE SCALE GENOMIC DNA]</scope>
    <source>
        <strain evidence="2">LMG 29417 / CECT 9101 / MAFF 303099</strain>
    </source>
</reference>